<dbReference type="Proteomes" id="UP000827724">
    <property type="component" value="Unassembled WGS sequence"/>
</dbReference>
<evidence type="ECO:0000313" key="3">
    <source>
        <dbReference type="Proteomes" id="UP000827724"/>
    </source>
</evidence>
<evidence type="ECO:0000256" key="1">
    <source>
        <dbReference type="SAM" id="MobiDB-lite"/>
    </source>
</evidence>
<proteinExistence type="predicted"/>
<dbReference type="AlphaFoldDB" id="A0A9P8QPE4"/>
<comment type="caution">
    <text evidence="2">The sequence shown here is derived from an EMBL/GenBank/DDBJ whole genome shotgun (WGS) entry which is preliminary data.</text>
</comment>
<accession>A0A9P8QPE4</accession>
<protein>
    <submittedName>
        <fullName evidence="2">Uncharacterized protein</fullName>
    </submittedName>
</protein>
<organism evidence="2 3">
    <name type="scientific">Trichoderma cornu-damae</name>
    <dbReference type="NCBI Taxonomy" id="654480"/>
    <lineage>
        <taxon>Eukaryota</taxon>
        <taxon>Fungi</taxon>
        <taxon>Dikarya</taxon>
        <taxon>Ascomycota</taxon>
        <taxon>Pezizomycotina</taxon>
        <taxon>Sordariomycetes</taxon>
        <taxon>Hypocreomycetidae</taxon>
        <taxon>Hypocreales</taxon>
        <taxon>Hypocreaceae</taxon>
        <taxon>Trichoderma</taxon>
    </lineage>
</organism>
<dbReference type="EMBL" id="JAIWOZ010000002">
    <property type="protein sequence ID" value="KAH6608864.1"/>
    <property type="molecule type" value="Genomic_DNA"/>
</dbReference>
<reference evidence="2" key="1">
    <citation type="submission" date="2021-08" db="EMBL/GenBank/DDBJ databases">
        <title>Chromosome-Level Trichoderma cornu-damae using Hi-C Data.</title>
        <authorList>
            <person name="Kim C.S."/>
        </authorList>
    </citation>
    <scope>NUCLEOTIDE SEQUENCE</scope>
    <source>
        <strain evidence="2">KA19-0412C</strain>
    </source>
</reference>
<name>A0A9P8QPE4_9HYPO</name>
<gene>
    <name evidence="2" type="ORF">Trco_002210</name>
</gene>
<evidence type="ECO:0000313" key="2">
    <source>
        <dbReference type="EMBL" id="KAH6608864.1"/>
    </source>
</evidence>
<feature type="region of interest" description="Disordered" evidence="1">
    <location>
        <begin position="1"/>
        <end position="77"/>
    </location>
</feature>
<keyword evidence="3" id="KW-1185">Reference proteome</keyword>
<feature type="compositionally biased region" description="Pro residues" evidence="1">
    <location>
        <begin position="65"/>
        <end position="74"/>
    </location>
</feature>
<dbReference type="OrthoDB" id="4868522at2759"/>
<sequence>MAMAAAQHQDKRSWYDSGDEDPGMDISVQVLHASLSRPYLPPPPTAAKRIKQQPRTHSLNRPLEEMPPLPPLPPLRAFTARPPRVQCRQGYVTFYTNEVFKDVN</sequence>